<accession>A0ABW2LEG9</accession>
<proteinExistence type="predicted"/>
<evidence type="ECO:0000259" key="1">
    <source>
        <dbReference type="Pfam" id="PF12697"/>
    </source>
</evidence>
<keyword evidence="3" id="KW-1185">Reference proteome</keyword>
<protein>
    <submittedName>
        <fullName evidence="2">Alpha/beta fold hydrolase</fullName>
    </submittedName>
</protein>
<evidence type="ECO:0000313" key="3">
    <source>
        <dbReference type="Proteomes" id="UP001596504"/>
    </source>
</evidence>
<reference evidence="3" key="1">
    <citation type="journal article" date="2019" name="Int. J. Syst. Evol. Microbiol.">
        <title>The Global Catalogue of Microorganisms (GCM) 10K type strain sequencing project: providing services to taxonomists for standard genome sequencing and annotation.</title>
        <authorList>
            <consortium name="The Broad Institute Genomics Platform"/>
            <consortium name="The Broad Institute Genome Sequencing Center for Infectious Disease"/>
            <person name="Wu L."/>
            <person name="Ma J."/>
        </authorList>
    </citation>
    <scope>NUCLEOTIDE SEQUENCE [LARGE SCALE GENOMIC DNA]</scope>
    <source>
        <strain evidence="3">WLHS5</strain>
    </source>
</reference>
<dbReference type="Proteomes" id="UP001596504">
    <property type="component" value="Unassembled WGS sequence"/>
</dbReference>
<name>A0ABW2LEG9_9PSEU</name>
<organism evidence="2 3">
    <name type="scientific">Saccharopolyspora griseoalba</name>
    <dbReference type="NCBI Taxonomy" id="1431848"/>
    <lineage>
        <taxon>Bacteria</taxon>
        <taxon>Bacillati</taxon>
        <taxon>Actinomycetota</taxon>
        <taxon>Actinomycetes</taxon>
        <taxon>Pseudonocardiales</taxon>
        <taxon>Pseudonocardiaceae</taxon>
        <taxon>Saccharopolyspora</taxon>
    </lineage>
</organism>
<dbReference type="InterPro" id="IPR029058">
    <property type="entry name" value="AB_hydrolase_fold"/>
</dbReference>
<gene>
    <name evidence="2" type="ORF">ACFQRI_05735</name>
</gene>
<dbReference type="SUPFAM" id="SSF53474">
    <property type="entry name" value="alpha/beta-Hydrolases"/>
    <property type="match status" value="1"/>
</dbReference>
<dbReference type="Pfam" id="PF12697">
    <property type="entry name" value="Abhydrolase_6"/>
    <property type="match status" value="1"/>
</dbReference>
<feature type="domain" description="AB hydrolase-1" evidence="1">
    <location>
        <begin position="54"/>
        <end position="272"/>
    </location>
</feature>
<dbReference type="RefSeq" id="WP_380665196.1">
    <property type="nucleotide sequence ID" value="NZ_JBHTCJ010000002.1"/>
</dbReference>
<comment type="caution">
    <text evidence="2">The sequence shown here is derived from an EMBL/GenBank/DDBJ whole genome shotgun (WGS) entry which is preliminary data.</text>
</comment>
<dbReference type="InterPro" id="IPR000073">
    <property type="entry name" value="AB_hydrolase_1"/>
</dbReference>
<dbReference type="Gene3D" id="3.40.50.1820">
    <property type="entry name" value="alpha/beta hydrolase"/>
    <property type="match status" value="1"/>
</dbReference>
<sequence>MRSTYRSDRGRDVVERWCSDRLDAWTAEHERTIITAADRETHLVRAGAGSRRAVFVPGTNFNAAACLPFASALAARFQLVVADVPGQPGLSDAARPPAGQLRSWYQRWLTDVLDHVGGGPVVLIGHSLGAAIVMRCDARRVSRQVLLAPGGLVRARLGPGILLPAVSWMLRRGPEASARLLATMYAPGNRPPTELVDWMTLVARHVRTSLDPGAAPPQAAALDRVVVAGEHDRYFPPSALAGPVREVLGQELTVLPGSGHLLVDERPDELAELIAR</sequence>
<keyword evidence="2" id="KW-0378">Hydrolase</keyword>
<dbReference type="GO" id="GO:0016787">
    <property type="term" value="F:hydrolase activity"/>
    <property type="evidence" value="ECO:0007669"/>
    <property type="project" value="UniProtKB-KW"/>
</dbReference>
<dbReference type="EMBL" id="JBHTCJ010000002">
    <property type="protein sequence ID" value="MFC7340906.1"/>
    <property type="molecule type" value="Genomic_DNA"/>
</dbReference>
<evidence type="ECO:0000313" key="2">
    <source>
        <dbReference type="EMBL" id="MFC7340906.1"/>
    </source>
</evidence>